<dbReference type="AlphaFoldDB" id="A0A1D3TVC6"/>
<dbReference type="PIRSF" id="PIRSF000446">
    <property type="entry name" value="Mct"/>
    <property type="match status" value="1"/>
</dbReference>
<dbReference type="InterPro" id="IPR024925">
    <property type="entry name" value="Malonyl_CoA-ACP_transAc"/>
</dbReference>
<dbReference type="PANTHER" id="PTHR42681:SF1">
    <property type="entry name" value="MALONYL-COA-ACYL CARRIER PROTEIN TRANSACYLASE, MITOCHONDRIAL"/>
    <property type="match status" value="1"/>
</dbReference>
<dbReference type="Proteomes" id="UP000199315">
    <property type="component" value="Unassembled WGS sequence"/>
</dbReference>
<dbReference type="GO" id="GO:0004314">
    <property type="term" value="F:[acyl-carrier-protein] S-malonyltransferase activity"/>
    <property type="evidence" value="ECO:0007669"/>
    <property type="project" value="UniProtKB-EC"/>
</dbReference>
<reference evidence="7 8" key="1">
    <citation type="submission" date="2016-09" db="EMBL/GenBank/DDBJ databases">
        <authorList>
            <person name="Capua I."/>
            <person name="De Benedictis P."/>
            <person name="Joannis T."/>
            <person name="Lombin L.H."/>
            <person name="Cattoli G."/>
        </authorList>
    </citation>
    <scope>NUCLEOTIDE SEQUENCE [LARGE SCALE GENOMIC DNA]</scope>
    <source>
        <strain evidence="7 8">GluBS11</strain>
    </source>
</reference>
<feature type="active site" evidence="5">
    <location>
        <position position="90"/>
    </location>
</feature>
<dbReference type="FunFam" id="3.30.70.250:FF:000001">
    <property type="entry name" value="Malonyl CoA-acyl carrier protein transacylase"/>
    <property type="match status" value="1"/>
</dbReference>
<dbReference type="InterPro" id="IPR001227">
    <property type="entry name" value="Ac_transferase_dom_sf"/>
</dbReference>
<evidence type="ECO:0000256" key="5">
    <source>
        <dbReference type="PIRSR" id="PIRSR000446-1"/>
    </source>
</evidence>
<keyword evidence="1 4" id="KW-0808">Transferase</keyword>
<dbReference type="SUPFAM" id="SSF55048">
    <property type="entry name" value="Probable ACP-binding domain of malonyl-CoA ACP transacylase"/>
    <property type="match status" value="1"/>
</dbReference>
<dbReference type="SMART" id="SM00827">
    <property type="entry name" value="PKS_AT"/>
    <property type="match status" value="1"/>
</dbReference>
<evidence type="ECO:0000256" key="3">
    <source>
        <dbReference type="ARBA" id="ARBA00048462"/>
    </source>
</evidence>
<organism evidence="7 8">
    <name type="scientific">Anaerobium acetethylicum</name>
    <dbReference type="NCBI Taxonomy" id="1619234"/>
    <lineage>
        <taxon>Bacteria</taxon>
        <taxon>Bacillati</taxon>
        <taxon>Bacillota</taxon>
        <taxon>Clostridia</taxon>
        <taxon>Lachnospirales</taxon>
        <taxon>Lachnospiraceae</taxon>
        <taxon>Anaerobium</taxon>
    </lineage>
</organism>
<evidence type="ECO:0000256" key="1">
    <source>
        <dbReference type="ARBA" id="ARBA00022679"/>
    </source>
</evidence>
<dbReference type="PANTHER" id="PTHR42681">
    <property type="entry name" value="MALONYL-COA-ACYL CARRIER PROTEIN TRANSACYLASE, MITOCHONDRIAL"/>
    <property type="match status" value="1"/>
</dbReference>
<dbReference type="InterPro" id="IPR014043">
    <property type="entry name" value="Acyl_transferase_dom"/>
</dbReference>
<dbReference type="RefSeq" id="WP_091234932.1">
    <property type="nucleotide sequence ID" value="NZ_FMKA01000016.1"/>
</dbReference>
<evidence type="ECO:0000313" key="8">
    <source>
        <dbReference type="Proteomes" id="UP000199315"/>
    </source>
</evidence>
<dbReference type="GO" id="GO:0005829">
    <property type="term" value="C:cytosol"/>
    <property type="evidence" value="ECO:0007669"/>
    <property type="project" value="TreeGrafter"/>
</dbReference>
<dbReference type="InterPro" id="IPR004410">
    <property type="entry name" value="Malonyl_CoA-ACP_transAc_FabD"/>
</dbReference>
<dbReference type="InterPro" id="IPR050858">
    <property type="entry name" value="Mal-CoA-ACP_Trans/PKS_FabD"/>
</dbReference>
<gene>
    <name evidence="7" type="ORF">SAMN05421730_101669</name>
</gene>
<accession>A0A1D3TVC6</accession>
<protein>
    <recommendedName>
        <fullName evidence="4">Malonyl CoA-acyl carrier protein transacylase</fullName>
        <ecNumber evidence="4">2.3.1.39</ecNumber>
    </recommendedName>
</protein>
<feature type="domain" description="Malonyl-CoA:ACP transacylase (MAT)" evidence="6">
    <location>
        <begin position="7"/>
        <end position="308"/>
    </location>
</feature>
<dbReference type="InterPro" id="IPR016036">
    <property type="entry name" value="Malonyl_transacylase_ACP-bd"/>
</dbReference>
<dbReference type="Gene3D" id="3.40.366.10">
    <property type="entry name" value="Malonyl-Coenzyme A Acyl Carrier Protein, domain 2"/>
    <property type="match status" value="1"/>
</dbReference>
<dbReference type="InterPro" id="IPR016035">
    <property type="entry name" value="Acyl_Trfase/lysoPLipase"/>
</dbReference>
<sequence length="309" mass="33409">MSKVAFVFPGQGAQYPGMGKEFYETEEASRRIFDKASEITGIDMKELCFTENDRLNITEYTQAAMLTTSVAILEVLKERGITPDVSAGLSLGEYGALVASGVLSFEEACSVVRQRGILMQEEVPAGVGAMAAILGMDPEKIAEICAQTEGIVQIANDNCPGQIVISGEKEAVEKANAALLAAGAKRAIMLNVSGPFHSAMLEGAGAKLRKVLEPVEILDFKIPYVSNVTAEYVTDGSKVKELLEKQVYSSVKWRQSVEKMIEDGVDTFIEIGPGKTLTGFVKKINRGVRSFNVEKPEDMEKVIEGLKGE</sequence>
<comment type="catalytic activity">
    <reaction evidence="3 4">
        <text>holo-[ACP] + malonyl-CoA = malonyl-[ACP] + CoA</text>
        <dbReference type="Rhea" id="RHEA:41792"/>
        <dbReference type="Rhea" id="RHEA-COMP:9623"/>
        <dbReference type="Rhea" id="RHEA-COMP:9685"/>
        <dbReference type="ChEBI" id="CHEBI:57287"/>
        <dbReference type="ChEBI" id="CHEBI:57384"/>
        <dbReference type="ChEBI" id="CHEBI:64479"/>
        <dbReference type="ChEBI" id="CHEBI:78449"/>
        <dbReference type="EC" id="2.3.1.39"/>
    </reaction>
</comment>
<evidence type="ECO:0000256" key="4">
    <source>
        <dbReference type="PIRNR" id="PIRNR000446"/>
    </source>
</evidence>
<keyword evidence="8" id="KW-1185">Reference proteome</keyword>
<dbReference type="OrthoDB" id="9805460at2"/>
<feature type="active site" evidence="5">
    <location>
        <position position="197"/>
    </location>
</feature>
<dbReference type="NCBIfam" id="TIGR00128">
    <property type="entry name" value="fabD"/>
    <property type="match status" value="1"/>
</dbReference>
<dbReference type="EC" id="2.3.1.39" evidence="4"/>
<evidence type="ECO:0000259" key="6">
    <source>
        <dbReference type="SMART" id="SM00827"/>
    </source>
</evidence>
<evidence type="ECO:0000256" key="2">
    <source>
        <dbReference type="ARBA" id="ARBA00023315"/>
    </source>
</evidence>
<dbReference type="EMBL" id="FMKA01000016">
    <property type="protein sequence ID" value="SCP98098.1"/>
    <property type="molecule type" value="Genomic_DNA"/>
</dbReference>
<dbReference type="Pfam" id="PF00698">
    <property type="entry name" value="Acyl_transf_1"/>
    <property type="match status" value="1"/>
</dbReference>
<name>A0A1D3TVC6_9FIRM</name>
<dbReference type="Gene3D" id="3.30.70.250">
    <property type="entry name" value="Malonyl-CoA ACP transacylase, ACP-binding"/>
    <property type="match status" value="1"/>
</dbReference>
<keyword evidence="2 4" id="KW-0012">Acyltransferase</keyword>
<dbReference type="STRING" id="1619234.SAMN05421730_101669"/>
<comment type="similarity">
    <text evidence="4">Belongs to the fabD family.</text>
</comment>
<proteinExistence type="inferred from homology"/>
<evidence type="ECO:0000313" key="7">
    <source>
        <dbReference type="EMBL" id="SCP98098.1"/>
    </source>
</evidence>
<dbReference type="SUPFAM" id="SSF52151">
    <property type="entry name" value="FabD/lysophospholipase-like"/>
    <property type="match status" value="1"/>
</dbReference>
<dbReference type="GO" id="GO:0006633">
    <property type="term" value="P:fatty acid biosynthetic process"/>
    <property type="evidence" value="ECO:0007669"/>
    <property type="project" value="TreeGrafter"/>
</dbReference>